<evidence type="ECO:0000256" key="5">
    <source>
        <dbReference type="SAM" id="SignalP"/>
    </source>
</evidence>
<comment type="caution">
    <text evidence="6">The sequence shown here is derived from an EMBL/GenBank/DDBJ whole genome shotgun (WGS) entry which is preliminary data.</text>
</comment>
<dbReference type="PROSITE" id="PS50276">
    <property type="entry name" value="PANCREATIC_HORMONE_2"/>
    <property type="match status" value="1"/>
</dbReference>
<evidence type="ECO:0000256" key="2">
    <source>
        <dbReference type="ARBA" id="ARBA00010022"/>
    </source>
</evidence>
<dbReference type="GO" id="GO:0005576">
    <property type="term" value="C:extracellular region"/>
    <property type="evidence" value="ECO:0007669"/>
    <property type="project" value="UniProtKB-SubCell"/>
</dbReference>
<dbReference type="PRINTS" id="PR00278">
    <property type="entry name" value="PANCHORMONE"/>
</dbReference>
<reference evidence="6 7" key="1">
    <citation type="submission" date="2024-06" db="EMBL/GenBank/DDBJ databases">
        <authorList>
            <person name="Pan Q."/>
            <person name="Wen M."/>
            <person name="Jouanno E."/>
            <person name="Zahm M."/>
            <person name="Klopp C."/>
            <person name="Cabau C."/>
            <person name="Louis A."/>
            <person name="Berthelot C."/>
            <person name="Parey E."/>
            <person name="Roest Crollius H."/>
            <person name="Montfort J."/>
            <person name="Robinson-Rechavi M."/>
            <person name="Bouchez O."/>
            <person name="Lampietro C."/>
            <person name="Lopez Roques C."/>
            <person name="Donnadieu C."/>
            <person name="Postlethwait J."/>
            <person name="Bobe J."/>
            <person name="Verreycken H."/>
            <person name="Guiguen Y."/>
        </authorList>
    </citation>
    <scope>NUCLEOTIDE SEQUENCE [LARGE SCALE GENOMIC DNA]</scope>
    <source>
        <strain evidence="6">Up_M1</strain>
        <tissue evidence="6">Testis</tissue>
    </source>
</reference>
<proteinExistence type="inferred from homology"/>
<evidence type="ECO:0000256" key="3">
    <source>
        <dbReference type="ARBA" id="ARBA00022525"/>
    </source>
</evidence>
<dbReference type="InterPro" id="IPR020392">
    <property type="entry name" value="Pancreatic_hormone-like_CS"/>
</dbReference>
<feature type="signal peptide" evidence="5">
    <location>
        <begin position="1"/>
        <end position="28"/>
    </location>
</feature>
<dbReference type="CDD" id="cd00126">
    <property type="entry name" value="PAH"/>
    <property type="match status" value="1"/>
</dbReference>
<dbReference type="EMBL" id="JAGEUA010000004">
    <property type="protein sequence ID" value="KAL0984281.1"/>
    <property type="molecule type" value="Genomic_DNA"/>
</dbReference>
<comment type="subcellular location">
    <subcellularLocation>
        <location evidence="1">Secreted</location>
    </subcellularLocation>
</comment>
<dbReference type="AlphaFoldDB" id="A0ABD0WVI5"/>
<gene>
    <name evidence="6" type="ORF">UPYG_G00139400</name>
</gene>
<protein>
    <recommendedName>
        <fullName evidence="8">Peptide Y</fullName>
    </recommendedName>
</protein>
<evidence type="ECO:0008006" key="8">
    <source>
        <dbReference type="Google" id="ProtNLM"/>
    </source>
</evidence>
<comment type="similarity">
    <text evidence="2 4">Belongs to the NPY family.</text>
</comment>
<dbReference type="PROSITE" id="PS00265">
    <property type="entry name" value="PANCREATIC_HORMONE_1"/>
    <property type="match status" value="1"/>
</dbReference>
<evidence type="ECO:0000256" key="1">
    <source>
        <dbReference type="ARBA" id="ARBA00004613"/>
    </source>
</evidence>
<evidence type="ECO:0000256" key="4">
    <source>
        <dbReference type="RuleBase" id="RU000656"/>
    </source>
</evidence>
<dbReference type="SMART" id="SM00309">
    <property type="entry name" value="PAH"/>
    <property type="match status" value="1"/>
</dbReference>
<sequence>MAMLLRPWFICAALVVCVLMCLGPLVDAYPPKPESPDFNASPEEWARYNTAVRHYINLITRQRYGKRSAPESAVAWVLMRDEPESDLSQRVDDSVLW</sequence>
<keyword evidence="7" id="KW-1185">Reference proteome</keyword>
<dbReference type="PANTHER" id="PTHR10533">
    <property type="entry name" value="NEUROPEPTIDE Y/PANCREATIC HORMONE/PEPTIDE YY"/>
    <property type="match status" value="1"/>
</dbReference>
<evidence type="ECO:0000313" key="7">
    <source>
        <dbReference type="Proteomes" id="UP001557470"/>
    </source>
</evidence>
<keyword evidence="5" id="KW-0732">Signal</keyword>
<evidence type="ECO:0000313" key="6">
    <source>
        <dbReference type="EMBL" id="KAL0984281.1"/>
    </source>
</evidence>
<feature type="chain" id="PRO_5044744916" description="Peptide Y" evidence="5">
    <location>
        <begin position="29"/>
        <end position="97"/>
    </location>
</feature>
<dbReference type="PANTHER" id="PTHR10533:SF14">
    <property type="entry name" value="PEPTIDE YY-RELATED"/>
    <property type="match status" value="1"/>
</dbReference>
<keyword evidence="3" id="KW-0964">Secreted</keyword>
<dbReference type="Gene3D" id="6.10.250.900">
    <property type="match status" value="1"/>
</dbReference>
<dbReference type="InterPro" id="IPR001955">
    <property type="entry name" value="Pancreatic_hormone-like"/>
</dbReference>
<name>A0ABD0WVI5_UMBPY</name>
<organism evidence="6 7">
    <name type="scientific">Umbra pygmaea</name>
    <name type="common">Eastern mudminnow</name>
    <dbReference type="NCBI Taxonomy" id="75934"/>
    <lineage>
        <taxon>Eukaryota</taxon>
        <taxon>Metazoa</taxon>
        <taxon>Chordata</taxon>
        <taxon>Craniata</taxon>
        <taxon>Vertebrata</taxon>
        <taxon>Euteleostomi</taxon>
        <taxon>Actinopterygii</taxon>
        <taxon>Neopterygii</taxon>
        <taxon>Teleostei</taxon>
        <taxon>Protacanthopterygii</taxon>
        <taxon>Esociformes</taxon>
        <taxon>Umbridae</taxon>
        <taxon>Umbra</taxon>
    </lineage>
</organism>
<accession>A0ABD0WVI5</accession>
<dbReference type="Pfam" id="PF00159">
    <property type="entry name" value="Hormone_3"/>
    <property type="match status" value="1"/>
</dbReference>
<dbReference type="Proteomes" id="UP001557470">
    <property type="component" value="Unassembled WGS sequence"/>
</dbReference>